<dbReference type="SUPFAM" id="SSF50729">
    <property type="entry name" value="PH domain-like"/>
    <property type="match status" value="1"/>
</dbReference>
<dbReference type="Proteomes" id="UP000694850">
    <property type="component" value="Unplaced"/>
</dbReference>
<organism evidence="5 6">
    <name type="scientific">Orycteropus afer afer</name>
    <dbReference type="NCBI Taxonomy" id="1230840"/>
    <lineage>
        <taxon>Eukaryota</taxon>
        <taxon>Metazoa</taxon>
        <taxon>Chordata</taxon>
        <taxon>Craniata</taxon>
        <taxon>Vertebrata</taxon>
        <taxon>Euteleostomi</taxon>
        <taxon>Mammalia</taxon>
        <taxon>Eutheria</taxon>
        <taxon>Afrotheria</taxon>
        <taxon>Tubulidentata</taxon>
        <taxon>Orycteropodidae</taxon>
        <taxon>Orycteropus</taxon>
    </lineage>
</organism>
<dbReference type="GO" id="GO:0030289">
    <property type="term" value="C:protein phosphatase 4 complex"/>
    <property type="evidence" value="ECO:0007669"/>
    <property type="project" value="TreeGrafter"/>
</dbReference>
<feature type="compositionally biased region" description="Basic and acidic residues" evidence="2">
    <location>
        <begin position="657"/>
        <end position="670"/>
    </location>
</feature>
<evidence type="ECO:0000259" key="3">
    <source>
        <dbReference type="Pfam" id="PF04802"/>
    </source>
</evidence>
<dbReference type="InterPro" id="IPR055236">
    <property type="entry name" value="EVH1_PP4R3"/>
</dbReference>
<dbReference type="GO" id="GO:0006974">
    <property type="term" value="P:DNA damage response"/>
    <property type="evidence" value="ECO:0007669"/>
    <property type="project" value="TreeGrafter"/>
</dbReference>
<dbReference type="Gene3D" id="2.30.29.30">
    <property type="entry name" value="Pleckstrin-homology domain (PH domain)/Phosphotyrosine-binding domain (PTB)"/>
    <property type="match status" value="1"/>
</dbReference>
<proteinExistence type="inferred from homology"/>
<dbReference type="Pfam" id="PF22972">
    <property type="entry name" value="EVH1_PP4R3"/>
    <property type="match status" value="1"/>
</dbReference>
<feature type="region of interest" description="Disordered" evidence="2">
    <location>
        <begin position="657"/>
        <end position="728"/>
    </location>
</feature>
<dbReference type="GeneID" id="103211133"/>
<feature type="compositionally biased region" description="Low complexity" evidence="2">
    <location>
        <begin position="679"/>
        <end position="693"/>
    </location>
</feature>
<evidence type="ECO:0000313" key="5">
    <source>
        <dbReference type="Proteomes" id="UP000694850"/>
    </source>
</evidence>
<dbReference type="RefSeq" id="XP_007955243.1">
    <property type="nucleotide sequence ID" value="XM_007957052.1"/>
</dbReference>
<dbReference type="GO" id="GO:0005654">
    <property type="term" value="C:nucleoplasm"/>
    <property type="evidence" value="ECO:0007669"/>
    <property type="project" value="TreeGrafter"/>
</dbReference>
<accession>A0A8B7B4Y2</accession>
<dbReference type="PANTHER" id="PTHR23318:SF19">
    <property type="entry name" value="PROTEIN PPP4R3C"/>
    <property type="match status" value="1"/>
</dbReference>
<feature type="domain" description="PP4R3 EVH1-like" evidence="4">
    <location>
        <begin position="8"/>
        <end position="101"/>
    </location>
</feature>
<protein>
    <submittedName>
        <fullName evidence="6">Serine/threonine-protein phosphatase 4 regulatory subunit 3-B-like</fullName>
    </submittedName>
</protein>
<dbReference type="OrthoDB" id="27483at2759"/>
<dbReference type="InterPro" id="IPR051137">
    <property type="entry name" value="PP4R3-like"/>
</dbReference>
<dbReference type="InterPro" id="IPR006887">
    <property type="entry name" value="P4R3-like_central_dom"/>
</dbReference>
<dbReference type="InterPro" id="IPR011993">
    <property type="entry name" value="PH-like_dom_sf"/>
</dbReference>
<reference evidence="6" key="1">
    <citation type="submission" date="2025-08" db="UniProtKB">
        <authorList>
            <consortium name="RefSeq"/>
        </authorList>
    </citation>
    <scope>IDENTIFICATION</scope>
</reference>
<evidence type="ECO:0000259" key="4">
    <source>
        <dbReference type="Pfam" id="PF22972"/>
    </source>
</evidence>
<evidence type="ECO:0000256" key="1">
    <source>
        <dbReference type="ARBA" id="ARBA00008809"/>
    </source>
</evidence>
<dbReference type="PANTHER" id="PTHR23318">
    <property type="entry name" value="ATP SYNTHASE GAMMA-RELATED"/>
    <property type="match status" value="1"/>
</dbReference>
<gene>
    <name evidence="6" type="primary">LOC103211133</name>
</gene>
<evidence type="ECO:0000313" key="6">
    <source>
        <dbReference type="RefSeq" id="XP_007955243.1"/>
    </source>
</evidence>
<sequence length="728" mass="83746">MALTQPGVKVYILNDEQQWDNLGTGFISCTYLERHHETSLLITSEVSHTLILMLKINRHTVYQKQKKPLIIWSEAENQSLALRFWDPDGCQAIWEEICRVQGKDPSDEMKQDLLNATPYTSTLVYLPDCELSTLEQIAGLVNLVFASPVWRDRLALILESEEYVKKLLQLFHTCERLENIKALHHLHEIITRILFLNKTSLFEVMFSDECIMDVVGCLEYDPTLAQPERHRNFLTQNAKFREVIPITDTELKQKIHQTHKVQYIRDILLPVPSMVDENVLSKLHTFLFFNKIEIVSILQEDYRFLYEVFTQLIAASTATDKRLGLLHFLKEVCEFSQILQPEHKGVLFQTLTHWGIFPSLKIVMVIDDLPIKSAAIDIVAFLVHHSPSIIWSYIMEEFQHCESDKFFLNVIIEQMICDTDPELGGAIQFMGVLRSLLDPNNMLAAPNECEKDEFLNFFYKHCMCVLVEPILETTAEDKCEKDNIVESNKNSPNNLGALRFMRRIVGLQDEFYNCYIIKGNLFEPVIKAFLDNGSRYNILSSAIIELFECVRVNNIKSLVAHIVEKFYKALESIEYVQTFKGLKIRYDEEKERQSKIQNLRSMQHTKVLCEGAEAFWEMEEMSFKEDKEDGEVLMPPLETSEPEDHFPSCSDEAVKVKQAEVQEDKADLSRRTPGGFTFASSHSAGVASSPSSSRGADVVDDPAVEDDDKEDGPPPRTRPCLSWETFNM</sequence>
<keyword evidence="5" id="KW-1185">Reference proteome</keyword>
<name>A0A8B7B4Y2_ORYAF</name>
<feature type="compositionally biased region" description="Acidic residues" evidence="2">
    <location>
        <begin position="698"/>
        <end position="710"/>
    </location>
</feature>
<feature type="domain" description="Serine/threonine-protein phosphatase 4 regulatory subunit 3-like central" evidence="3">
    <location>
        <begin position="494"/>
        <end position="588"/>
    </location>
</feature>
<dbReference type="GO" id="GO:0072542">
    <property type="term" value="F:protein phosphatase activator activity"/>
    <property type="evidence" value="ECO:0007669"/>
    <property type="project" value="TreeGrafter"/>
</dbReference>
<feature type="domain" description="Serine/threonine-protein phosphatase 4 regulatory subunit 3-like central" evidence="3">
    <location>
        <begin position="137"/>
        <end position="483"/>
    </location>
</feature>
<evidence type="ECO:0000256" key="2">
    <source>
        <dbReference type="SAM" id="MobiDB-lite"/>
    </source>
</evidence>
<dbReference type="Pfam" id="PF04802">
    <property type="entry name" value="PP4R3"/>
    <property type="match status" value="2"/>
</dbReference>
<dbReference type="AlphaFoldDB" id="A0A8B7B4Y2"/>
<comment type="similarity">
    <text evidence="1">Belongs to the SMEK family.</text>
</comment>